<accession>A0A9D7XL26</accession>
<name>A0A9D7XL26_9BACT</name>
<protein>
    <recommendedName>
        <fullName evidence="3">Bacterial surface antigen (D15) domain-containing protein</fullName>
    </recommendedName>
</protein>
<dbReference type="Gene3D" id="3.10.20.310">
    <property type="entry name" value="membrane protein fhac"/>
    <property type="match status" value="1"/>
</dbReference>
<reference evidence="1" key="1">
    <citation type="submission" date="2020-10" db="EMBL/GenBank/DDBJ databases">
        <title>Connecting structure to function with the recovery of over 1000 high-quality activated sludge metagenome-assembled genomes encoding full-length rRNA genes using long-read sequencing.</title>
        <authorList>
            <person name="Singleton C.M."/>
            <person name="Petriglieri F."/>
            <person name="Kristensen J.M."/>
            <person name="Kirkegaard R.H."/>
            <person name="Michaelsen T.Y."/>
            <person name="Andersen M.H."/>
            <person name="Karst S.M."/>
            <person name="Dueholm M.S."/>
            <person name="Nielsen P.H."/>
            <person name="Albertsen M."/>
        </authorList>
    </citation>
    <scope>NUCLEOTIDE SEQUENCE</scope>
    <source>
        <strain evidence="1">Skiv_18-Q3-R9-52_MAXAC.067</strain>
    </source>
</reference>
<evidence type="ECO:0000313" key="2">
    <source>
        <dbReference type="Proteomes" id="UP000886657"/>
    </source>
</evidence>
<comment type="caution">
    <text evidence="1">The sequence shown here is derived from an EMBL/GenBank/DDBJ whole genome shotgun (WGS) entry which is preliminary data.</text>
</comment>
<sequence>MAPGRIHQGLSAGALLLLLAGATLGAQVPSWEELEARRVRLAGIDIRIHDVFDPARPKENHWLGRTANFLHIETREQVVGRELLFRPGEEVSVRKIRETERNLRTFRFLKDAWIEPRVDETGAVHAVVHTQDAWTLKASAGFTQVGGQRDFGFTLHEANFLGLGKDLTLAHEKTPERSTDTVKYLDRQFLGSAWTLATRFQVLSDGRTRALDLSRPYRGLDTPWSLSFKAESWDILQSIYNLEQTAYAFRFRRESAHMGGSWAAAVSGGRALRLGAGLDLKRSRFGPLQRLDAGSLPPPALLERRLQGLHVSWSLYEERFRTFRDLAGMTHPEDYNQGWEAALQVGSYLRGLGGDVASPFLLASAAKGWVPGATSLLLFRAQGEGRRESGHWLDASASASFTAYHQGFRAQTQAAYLQVDAVHQPDPEKLLYLGGMDGLRGYGNHLLLGDRRWMASLEERLTTPLNWLGILQLGFVVYADAGAIRRSDTGTWSRTYVDVGGGLRLGNLKSSIGRVFLLTIAYPLVRDPGTDHHQFVLGNLVKF</sequence>
<dbReference type="Proteomes" id="UP000886657">
    <property type="component" value="Unassembled WGS sequence"/>
</dbReference>
<gene>
    <name evidence="1" type="ORF">IPP58_06795</name>
</gene>
<proteinExistence type="predicted"/>
<dbReference type="Gene3D" id="2.40.160.50">
    <property type="entry name" value="membrane protein fhac: a member of the omp85/tpsb transporter family"/>
    <property type="match status" value="1"/>
</dbReference>
<organism evidence="1 2">
    <name type="scientific">Candidatus Geothrix skivensis</name>
    <dbReference type="NCBI Taxonomy" id="2954439"/>
    <lineage>
        <taxon>Bacteria</taxon>
        <taxon>Pseudomonadati</taxon>
        <taxon>Acidobacteriota</taxon>
        <taxon>Holophagae</taxon>
        <taxon>Holophagales</taxon>
        <taxon>Holophagaceae</taxon>
        <taxon>Geothrix</taxon>
    </lineage>
</organism>
<dbReference type="EMBL" id="JADKIO010000005">
    <property type="protein sequence ID" value="MBK9796189.1"/>
    <property type="molecule type" value="Genomic_DNA"/>
</dbReference>
<dbReference type="AlphaFoldDB" id="A0A9D7XL26"/>
<evidence type="ECO:0008006" key="3">
    <source>
        <dbReference type="Google" id="ProtNLM"/>
    </source>
</evidence>
<evidence type="ECO:0000313" key="1">
    <source>
        <dbReference type="EMBL" id="MBK9796189.1"/>
    </source>
</evidence>